<organism evidence="2 3">
    <name type="scientific">Senna tora</name>
    <dbReference type="NCBI Taxonomy" id="362788"/>
    <lineage>
        <taxon>Eukaryota</taxon>
        <taxon>Viridiplantae</taxon>
        <taxon>Streptophyta</taxon>
        <taxon>Embryophyta</taxon>
        <taxon>Tracheophyta</taxon>
        <taxon>Spermatophyta</taxon>
        <taxon>Magnoliopsida</taxon>
        <taxon>eudicotyledons</taxon>
        <taxon>Gunneridae</taxon>
        <taxon>Pentapetalae</taxon>
        <taxon>rosids</taxon>
        <taxon>fabids</taxon>
        <taxon>Fabales</taxon>
        <taxon>Fabaceae</taxon>
        <taxon>Caesalpinioideae</taxon>
        <taxon>Cassia clade</taxon>
        <taxon>Senna</taxon>
    </lineage>
</organism>
<evidence type="ECO:0000313" key="2">
    <source>
        <dbReference type="EMBL" id="KAF7841143.1"/>
    </source>
</evidence>
<feature type="region of interest" description="Disordered" evidence="1">
    <location>
        <begin position="234"/>
        <end position="273"/>
    </location>
</feature>
<proteinExistence type="predicted"/>
<feature type="compositionally biased region" description="Polar residues" evidence="1">
    <location>
        <begin position="106"/>
        <end position="123"/>
    </location>
</feature>
<dbReference type="SUPFAM" id="SSF56219">
    <property type="entry name" value="DNase I-like"/>
    <property type="match status" value="1"/>
</dbReference>
<sequence>MEECGHYSHNRAPLGVHLLEESSYKSLETEGSTNHLENGNGLLHCLGSAPRGPSQAANLYPMVPRAQPNSDTEQANTREKIQIQIQILPQTQTPNPLCNRDPAQDLPNTDPNTSAAHNPPDTTKLTKPDKLPIEASTAQKQIISHLDYPSPSATKLIDHTPPTLEPNTDQITTPPPQLPALTPPQSHLPSIPPRHLPIQITSLNASEYNSNSSPNTETSINAISSADHKIVPNLSTPYLSKNESTNKQASNKMQNEASSSYPTIPLKSQKKNNHSIPLSRHHLRLVTLRIYYIKLKNPLNVTPLSLLNPTSPTLAMQIAHLLKTLKKKLCFNSNQILPLQPPMAPPSPDNTPSVPPPSPRKPNTLLVIPIPWPTEQNMSTNHRILARQQGISREQSIQCLPKPLLSPEPHHSCMDKPLSRDPERLTLAPPMGGDDELCPSNNLGSIQRCNGAQREEHLPHANATPDRGCGGIQLVPSAPANAPSSENLAADSNSRKCNALSSRNAHHPTRRLERGALNYNISLAPTTILIGQTSDMGTNTLPPPYDYFCLNEDLSFTLKMNILAWNVRGAGGTEFRRVFRDTITLLQPDAVILTETKLSGERAIGTIAMLGFEHFFKVDAMGFAGGIWLLWNGNNISIEVMRASFQEVHSIVKVSPYIPPEVANPALLQGSEP</sequence>
<dbReference type="OrthoDB" id="1434605at2759"/>
<reference evidence="2" key="1">
    <citation type="submission" date="2020-09" db="EMBL/GenBank/DDBJ databases">
        <title>Genome-Enabled Discovery of Anthraquinone Biosynthesis in Senna tora.</title>
        <authorList>
            <person name="Kang S.-H."/>
            <person name="Pandey R.P."/>
            <person name="Lee C.-M."/>
            <person name="Sim J.-S."/>
            <person name="Jeong J.-T."/>
            <person name="Choi B.-S."/>
            <person name="Jung M."/>
            <person name="Ginzburg D."/>
            <person name="Zhao K."/>
            <person name="Won S.Y."/>
            <person name="Oh T.-J."/>
            <person name="Yu Y."/>
            <person name="Kim N.-H."/>
            <person name="Lee O.R."/>
            <person name="Lee T.-H."/>
            <person name="Bashyal P."/>
            <person name="Kim T.-S."/>
            <person name="Lee W.-H."/>
            <person name="Kawkins C."/>
            <person name="Kim C.-K."/>
            <person name="Kim J.S."/>
            <person name="Ahn B.O."/>
            <person name="Rhee S.Y."/>
            <person name="Sohng J.K."/>
        </authorList>
    </citation>
    <scope>NUCLEOTIDE SEQUENCE</scope>
    <source>
        <tissue evidence="2">Leaf</tissue>
    </source>
</reference>
<name>A0A834XB90_9FABA</name>
<feature type="region of interest" description="Disordered" evidence="1">
    <location>
        <begin position="150"/>
        <end position="195"/>
    </location>
</feature>
<gene>
    <name evidence="2" type="ORF">G2W53_003441</name>
</gene>
<dbReference type="AlphaFoldDB" id="A0A834XB90"/>
<dbReference type="EMBL" id="JAAIUW010000002">
    <property type="protein sequence ID" value="KAF7841143.1"/>
    <property type="molecule type" value="Genomic_DNA"/>
</dbReference>
<protein>
    <recommendedName>
        <fullName evidence="4">Endonuclease/exonuclease/phosphatase domain-containing protein</fullName>
    </recommendedName>
</protein>
<comment type="caution">
    <text evidence="2">The sequence shown here is derived from an EMBL/GenBank/DDBJ whole genome shotgun (WGS) entry which is preliminary data.</text>
</comment>
<feature type="region of interest" description="Disordered" evidence="1">
    <location>
        <begin position="340"/>
        <end position="362"/>
    </location>
</feature>
<feature type="region of interest" description="Disordered" evidence="1">
    <location>
        <begin position="89"/>
        <end position="130"/>
    </location>
</feature>
<dbReference type="InterPro" id="IPR036691">
    <property type="entry name" value="Endo/exonu/phosph_ase_sf"/>
</dbReference>
<feature type="compositionally biased region" description="Polar residues" evidence="1">
    <location>
        <begin position="234"/>
        <end position="262"/>
    </location>
</feature>
<dbReference type="Proteomes" id="UP000634136">
    <property type="component" value="Unassembled WGS sequence"/>
</dbReference>
<dbReference type="PANTHER" id="PTHR35218">
    <property type="entry name" value="RNASE H DOMAIN-CONTAINING PROTEIN"/>
    <property type="match status" value="1"/>
</dbReference>
<evidence type="ECO:0008006" key="4">
    <source>
        <dbReference type="Google" id="ProtNLM"/>
    </source>
</evidence>
<feature type="compositionally biased region" description="Pro residues" evidence="1">
    <location>
        <begin position="340"/>
        <end position="360"/>
    </location>
</feature>
<dbReference type="PANTHER" id="PTHR35218:SF9">
    <property type="entry name" value="ENDONUCLEASE_EXONUCLEASE_PHOSPHATASE DOMAIN-CONTAINING PROTEIN"/>
    <property type="match status" value="1"/>
</dbReference>
<evidence type="ECO:0000256" key="1">
    <source>
        <dbReference type="SAM" id="MobiDB-lite"/>
    </source>
</evidence>
<keyword evidence="3" id="KW-1185">Reference proteome</keyword>
<feature type="compositionally biased region" description="Pro residues" evidence="1">
    <location>
        <begin position="173"/>
        <end position="182"/>
    </location>
</feature>
<dbReference type="Gene3D" id="3.60.10.10">
    <property type="entry name" value="Endonuclease/exonuclease/phosphatase"/>
    <property type="match status" value="1"/>
</dbReference>
<evidence type="ECO:0000313" key="3">
    <source>
        <dbReference type="Proteomes" id="UP000634136"/>
    </source>
</evidence>
<accession>A0A834XB90</accession>